<keyword evidence="2" id="KW-0812">Transmembrane</keyword>
<keyword evidence="2" id="KW-0472">Membrane</keyword>
<dbReference type="Proteomes" id="UP000515312">
    <property type="component" value="Chromosome"/>
</dbReference>
<proteinExistence type="predicted"/>
<name>A0A7G8BMG0_9BACT</name>
<accession>A0A7G8BMG0</accession>
<dbReference type="AlphaFoldDB" id="A0A7G8BMG0"/>
<reference evidence="3 4" key="1">
    <citation type="submission" date="2020-08" db="EMBL/GenBank/DDBJ databases">
        <title>Edaphobacter telluris sp. nov. and Acidobacterium dinghuensis sp. nov., two acidobacteria isolated from forest soil.</title>
        <authorList>
            <person name="Fu J."/>
            <person name="Qiu L."/>
        </authorList>
    </citation>
    <scope>NUCLEOTIDE SEQUENCE [LARGE SCALE GENOMIC DNA]</scope>
    <source>
        <strain evidence="3">4Y35</strain>
    </source>
</reference>
<feature type="region of interest" description="Disordered" evidence="1">
    <location>
        <begin position="1"/>
        <end position="25"/>
    </location>
</feature>
<dbReference type="RefSeq" id="WP_186745337.1">
    <property type="nucleotide sequence ID" value="NZ_CP060394.1"/>
</dbReference>
<dbReference type="KEGG" id="adin:H7849_07360"/>
<organism evidence="3 4">
    <name type="scientific">Alloacidobacterium dinghuense</name>
    <dbReference type="NCBI Taxonomy" id="2763107"/>
    <lineage>
        <taxon>Bacteria</taxon>
        <taxon>Pseudomonadati</taxon>
        <taxon>Acidobacteriota</taxon>
        <taxon>Terriglobia</taxon>
        <taxon>Terriglobales</taxon>
        <taxon>Acidobacteriaceae</taxon>
        <taxon>Alloacidobacterium</taxon>
    </lineage>
</organism>
<feature type="transmembrane region" description="Helical" evidence="2">
    <location>
        <begin position="35"/>
        <end position="54"/>
    </location>
</feature>
<evidence type="ECO:0000256" key="2">
    <source>
        <dbReference type="SAM" id="Phobius"/>
    </source>
</evidence>
<feature type="transmembrane region" description="Helical" evidence="2">
    <location>
        <begin position="66"/>
        <end position="93"/>
    </location>
</feature>
<keyword evidence="4" id="KW-1185">Reference proteome</keyword>
<sequence>MKDKSLRTGQRLPEDEEDRQTQREVNQTVKKWGRATGYLGLALVISVGTWFFFFPGQALHRLWETWGRVLGVTSMCIFLLLLYAAATTFNQWLYGANLKRIDRDFANGRSDKWRG</sequence>
<evidence type="ECO:0000256" key="1">
    <source>
        <dbReference type="SAM" id="MobiDB-lite"/>
    </source>
</evidence>
<evidence type="ECO:0000313" key="4">
    <source>
        <dbReference type="Proteomes" id="UP000515312"/>
    </source>
</evidence>
<evidence type="ECO:0000313" key="3">
    <source>
        <dbReference type="EMBL" id="QNI33730.1"/>
    </source>
</evidence>
<keyword evidence="2" id="KW-1133">Transmembrane helix</keyword>
<gene>
    <name evidence="3" type="ORF">H7849_07360</name>
</gene>
<dbReference type="EMBL" id="CP060394">
    <property type="protein sequence ID" value="QNI33730.1"/>
    <property type="molecule type" value="Genomic_DNA"/>
</dbReference>
<protein>
    <submittedName>
        <fullName evidence="3">Uncharacterized protein</fullName>
    </submittedName>
</protein>